<evidence type="ECO:0000313" key="2">
    <source>
        <dbReference type="Proteomes" id="UP000006320"/>
    </source>
</evidence>
<sequence length="42" mass="4620">MLTVNHVIEIAQLAKLGFFISAAGDNLLALHRYSGNFDAKFI</sequence>
<protein>
    <submittedName>
        <fullName evidence="1">Uncharacterized protein</fullName>
    </submittedName>
</protein>
<accession>A0AAV3UZA6</accession>
<name>A0AAV3UZA6_9ALTE</name>
<dbReference type="AlphaFoldDB" id="A0AAV3UZA6"/>
<gene>
    <name evidence="1" type="ORF">GCHA_2197</name>
</gene>
<dbReference type="EMBL" id="BAEM01000032">
    <property type="protein sequence ID" value="GAC10147.1"/>
    <property type="molecule type" value="Genomic_DNA"/>
</dbReference>
<proteinExistence type="predicted"/>
<evidence type="ECO:0000313" key="1">
    <source>
        <dbReference type="EMBL" id="GAC10147.1"/>
    </source>
</evidence>
<dbReference type="Proteomes" id="UP000006320">
    <property type="component" value="Unassembled WGS sequence"/>
</dbReference>
<reference evidence="1 2" key="1">
    <citation type="journal article" date="2017" name="Antonie Van Leeuwenhoek">
        <title>Rhizobium rhizosphaerae sp. nov., a novel species isolated from rice rhizosphere.</title>
        <authorList>
            <person name="Zhao J.J."/>
            <person name="Zhang J."/>
            <person name="Zhang R.J."/>
            <person name="Zhang C.W."/>
            <person name="Yin H.Q."/>
            <person name="Zhang X.X."/>
        </authorList>
    </citation>
    <scope>NUCLEOTIDE SEQUENCE [LARGE SCALE GENOMIC DNA]</scope>
    <source>
        <strain evidence="1 2">S18K6</strain>
    </source>
</reference>
<organism evidence="1 2">
    <name type="scientific">Paraglaciecola chathamensis S18K6</name>
    <dbReference type="NCBI Taxonomy" id="1127672"/>
    <lineage>
        <taxon>Bacteria</taxon>
        <taxon>Pseudomonadati</taxon>
        <taxon>Pseudomonadota</taxon>
        <taxon>Gammaproteobacteria</taxon>
        <taxon>Alteromonadales</taxon>
        <taxon>Alteromonadaceae</taxon>
        <taxon>Paraglaciecola</taxon>
    </lineage>
</organism>
<comment type="caution">
    <text evidence="1">The sequence shown here is derived from an EMBL/GenBank/DDBJ whole genome shotgun (WGS) entry which is preliminary data.</text>
</comment>